<dbReference type="Proteomes" id="UP000030182">
    <property type="component" value="Unassembled WGS sequence"/>
</dbReference>
<keyword evidence="2" id="KW-1185">Reference proteome</keyword>
<reference evidence="1 2" key="1">
    <citation type="submission" date="2014-01" db="EMBL/GenBank/DDBJ databases">
        <title>Draft genome sequence of the multidrug-resistant clinical isolate Dermabacter hominis 1368.</title>
        <authorList>
            <person name="Albersmeier A."/>
            <person name="Bomholt C."/>
            <person name="Glaub A."/>
            <person name="Ruckert C."/>
            <person name="Soriano F."/>
            <person name="Fernandez-Natal I."/>
            <person name="Tauch A."/>
        </authorList>
    </citation>
    <scope>NUCLEOTIDE SEQUENCE [LARGE SCALE GENOMIC DNA]</scope>
    <source>
        <strain evidence="1 2">1368</strain>
    </source>
</reference>
<name>A0ABR4SLW0_9MICO</name>
<evidence type="ECO:0000313" key="1">
    <source>
        <dbReference type="EMBL" id="KDS94200.1"/>
    </source>
</evidence>
<dbReference type="EMBL" id="JDRS01000002">
    <property type="protein sequence ID" value="KDS94200.1"/>
    <property type="molecule type" value="Genomic_DNA"/>
</dbReference>
<organism evidence="1 2">
    <name type="scientific">Dermabacter hominis 1368</name>
    <dbReference type="NCBI Taxonomy" id="1450519"/>
    <lineage>
        <taxon>Bacteria</taxon>
        <taxon>Bacillati</taxon>
        <taxon>Actinomycetota</taxon>
        <taxon>Actinomycetes</taxon>
        <taxon>Micrococcales</taxon>
        <taxon>Dermabacteraceae</taxon>
        <taxon>Dermabacter</taxon>
    </lineage>
</organism>
<comment type="caution">
    <text evidence="1">The sequence shown here is derived from an EMBL/GenBank/DDBJ whole genome shotgun (WGS) entry which is preliminary data.</text>
</comment>
<accession>A0ABR4SLW0</accession>
<evidence type="ECO:0000313" key="2">
    <source>
        <dbReference type="Proteomes" id="UP000030182"/>
    </source>
</evidence>
<dbReference type="RefSeq" id="WP_034370521.1">
    <property type="nucleotide sequence ID" value="NZ_KN323183.1"/>
</dbReference>
<proteinExistence type="predicted"/>
<gene>
    <name evidence="1" type="ORF">DHOM_02840</name>
</gene>
<sequence>MTTTDTLAERIGRILNEEGWTFEGVHEPGEYDECEDCRRAVDPIAARIATVAHAHLVAQEPTDAEVEAACAGFYNDPSGLADWTKLARVDLVLADRYRAGMRRALPAARTTRRDEEKRDD</sequence>
<protein>
    <submittedName>
        <fullName evidence="1">Uncharacterized protein</fullName>
    </submittedName>
</protein>